<dbReference type="InterPro" id="IPR052625">
    <property type="entry name" value="Chl_b_Red"/>
</dbReference>
<dbReference type="GeneID" id="41328997"/>
<dbReference type="InterPro" id="IPR002347">
    <property type="entry name" value="SDR_fam"/>
</dbReference>
<keyword evidence="3" id="KW-1185">Reference proteome</keyword>
<dbReference type="AlphaFoldDB" id="A0A5B9D7S5"/>
<reference evidence="2 3" key="2">
    <citation type="journal article" date="2024" name="Int. J. Syst. Evol. Microbiol.">
        <title>Promethearchaeum syntrophicum gen. nov., sp. nov., an anaerobic, obligately syntrophic archaeon, the first isolate of the lineage 'Asgard' archaea, and proposal of the new archaeal phylum Promethearchaeota phyl. nov. and kingdom Promethearchaeati regn. nov.</title>
        <authorList>
            <person name="Imachi H."/>
            <person name="Nobu M.K."/>
            <person name="Kato S."/>
            <person name="Takaki Y."/>
            <person name="Miyazaki M."/>
            <person name="Miyata M."/>
            <person name="Ogawara M."/>
            <person name="Saito Y."/>
            <person name="Sakai S."/>
            <person name="Tahara Y.O."/>
            <person name="Takano Y."/>
            <person name="Tasumi E."/>
            <person name="Uematsu K."/>
            <person name="Yoshimura T."/>
            <person name="Itoh T."/>
            <person name="Ohkuma M."/>
            <person name="Takai K."/>
        </authorList>
    </citation>
    <scope>NUCLEOTIDE SEQUENCE [LARGE SCALE GENOMIC DNA]</scope>
    <source>
        <strain evidence="2 3">MK-D1</strain>
    </source>
</reference>
<dbReference type="EC" id="1.-.-.-" evidence="2"/>
<dbReference type="RefSeq" id="WP_147662095.1">
    <property type="nucleotide sequence ID" value="NZ_CP042905.2"/>
</dbReference>
<accession>A0A5B9D7S5</accession>
<dbReference type="KEGG" id="psyt:DSAG12_00998"/>
<dbReference type="PRINTS" id="PR00080">
    <property type="entry name" value="SDRFAMILY"/>
</dbReference>
<dbReference type="GO" id="GO:0015996">
    <property type="term" value="P:chlorophyll catabolic process"/>
    <property type="evidence" value="ECO:0007669"/>
    <property type="project" value="TreeGrafter"/>
</dbReference>
<name>A0A5B9D7S5_9ARCH</name>
<proteinExistence type="inferred from homology"/>
<evidence type="ECO:0000313" key="3">
    <source>
        <dbReference type="Proteomes" id="UP000321408"/>
    </source>
</evidence>
<sequence length="265" mass="29208">MNIVITGSTRGIGKALANKFLEFGDIVVITSRSNDAVKKAIDEFGKKYGAENVFGFECDVTDAQQVDALLNFAIDKLGKIDIWINNAGTAGDKRRLLVEVETSQIKRVIETNILGTLYCCRAVLKTMISQGSGHIFNMEGMGSDGRTYAKSLVYATSKSAIPMIQKTLLLETKGLPVGIHDLSPGMVLTDLLLKDEPDLQTKKVYNILAEKPETVAEYLVPKIRNIKGTGKKIKFLSGPKVMWRFLTAGKFKNKYFDDHGNPTNL</sequence>
<protein>
    <submittedName>
        <fullName evidence="2">SDR family oxidoreductase</fullName>
        <ecNumber evidence="2">1.-.-.-</ecNumber>
    </submittedName>
</protein>
<evidence type="ECO:0000313" key="2">
    <source>
        <dbReference type="EMBL" id="QEE15174.1"/>
    </source>
</evidence>
<dbReference type="GO" id="GO:0010304">
    <property type="term" value="P:PSII associated light-harvesting complex II catabolic process"/>
    <property type="evidence" value="ECO:0007669"/>
    <property type="project" value="TreeGrafter"/>
</dbReference>
<dbReference type="Pfam" id="PF00106">
    <property type="entry name" value="adh_short"/>
    <property type="match status" value="1"/>
</dbReference>
<dbReference type="EMBL" id="CP042905">
    <property type="protein sequence ID" value="QEE15174.1"/>
    <property type="molecule type" value="Genomic_DNA"/>
</dbReference>
<dbReference type="PANTHER" id="PTHR24314">
    <property type="entry name" value="NON-SPECIFIC LIPID TRANSFER PROTEIN-RELATED"/>
    <property type="match status" value="1"/>
</dbReference>
<evidence type="ECO:0000256" key="1">
    <source>
        <dbReference type="RuleBase" id="RU000363"/>
    </source>
</evidence>
<dbReference type="GO" id="GO:0034256">
    <property type="term" value="F:chlorophyll(ide) b reductase activity"/>
    <property type="evidence" value="ECO:0007669"/>
    <property type="project" value="TreeGrafter"/>
</dbReference>
<comment type="similarity">
    <text evidence="1">Belongs to the short-chain dehydrogenases/reductases (SDR) family.</text>
</comment>
<dbReference type="PANTHER" id="PTHR24314:SF21">
    <property type="entry name" value="CHLOROPHYLL(IDE) B REDUCTASE NYC1, CHLOROPLASTIC-RELATED"/>
    <property type="match status" value="1"/>
</dbReference>
<organism evidence="2 3">
    <name type="scientific">Promethearchaeum syntrophicum</name>
    <dbReference type="NCBI Taxonomy" id="2594042"/>
    <lineage>
        <taxon>Archaea</taxon>
        <taxon>Promethearchaeati</taxon>
        <taxon>Promethearchaeota</taxon>
        <taxon>Promethearchaeia</taxon>
        <taxon>Promethearchaeales</taxon>
        <taxon>Promethearchaeaceae</taxon>
        <taxon>Promethearchaeum</taxon>
    </lineage>
</organism>
<dbReference type="OrthoDB" id="281764at2157"/>
<dbReference type="SUPFAM" id="SSF51735">
    <property type="entry name" value="NAD(P)-binding Rossmann-fold domains"/>
    <property type="match status" value="1"/>
</dbReference>
<dbReference type="InterPro" id="IPR036291">
    <property type="entry name" value="NAD(P)-bd_dom_sf"/>
</dbReference>
<reference evidence="2 3" key="1">
    <citation type="journal article" date="2020" name="Nature">
        <title>Isolation of an archaeon at the prokaryote-eukaryote interface.</title>
        <authorList>
            <person name="Imachi H."/>
            <person name="Nobu M.K."/>
            <person name="Nakahara N."/>
            <person name="Morono Y."/>
            <person name="Ogawara M."/>
            <person name="Takaki Y."/>
            <person name="Takano Y."/>
            <person name="Uematsu K."/>
            <person name="Ikuta T."/>
            <person name="Ito M."/>
            <person name="Matsui Y."/>
            <person name="Miyazaki M."/>
            <person name="Murata K."/>
            <person name="Saito Y."/>
            <person name="Sakai S."/>
            <person name="Song C."/>
            <person name="Tasumi E."/>
            <person name="Yamanaka Y."/>
            <person name="Yamaguchi T."/>
            <person name="Kamagata Y."/>
            <person name="Tamaki H."/>
            <person name="Takai K."/>
        </authorList>
    </citation>
    <scope>NUCLEOTIDE SEQUENCE [LARGE SCALE GENOMIC DNA]</scope>
    <source>
        <strain evidence="2 3">MK-D1</strain>
    </source>
</reference>
<gene>
    <name evidence="2" type="ORF">DSAG12_00998</name>
</gene>
<dbReference type="Gene3D" id="3.40.50.720">
    <property type="entry name" value="NAD(P)-binding Rossmann-like Domain"/>
    <property type="match status" value="1"/>
</dbReference>
<dbReference type="CDD" id="cd05233">
    <property type="entry name" value="SDR_c"/>
    <property type="match status" value="1"/>
</dbReference>
<keyword evidence="2" id="KW-0560">Oxidoreductase</keyword>
<dbReference type="Proteomes" id="UP000321408">
    <property type="component" value="Chromosome"/>
</dbReference>
<dbReference type="PRINTS" id="PR00081">
    <property type="entry name" value="GDHRDH"/>
</dbReference>